<evidence type="ECO:0000256" key="6">
    <source>
        <dbReference type="SAM" id="MobiDB-lite"/>
    </source>
</evidence>
<dbReference type="PANTHER" id="PTHR13318:SF95">
    <property type="entry name" value="F-BOX PROTEIN YLR352W"/>
    <property type="match status" value="1"/>
</dbReference>
<dbReference type="InterPro" id="IPR032675">
    <property type="entry name" value="LRR_dom_sf"/>
</dbReference>
<accession>A0A7I8JAE4</accession>
<feature type="domain" description="F-box/LRR-repeat protein 15-like leucin rich repeat" evidence="7">
    <location>
        <begin position="167"/>
        <end position="387"/>
    </location>
</feature>
<keyword evidence="9" id="KW-1185">Reference proteome</keyword>
<feature type="region of interest" description="Disordered" evidence="6">
    <location>
        <begin position="20"/>
        <end position="45"/>
    </location>
</feature>
<dbReference type="SUPFAM" id="SSF52047">
    <property type="entry name" value="RNI-like"/>
    <property type="match status" value="2"/>
</dbReference>
<dbReference type="GO" id="GO:0031146">
    <property type="term" value="P:SCF-dependent proteasomal ubiquitin-dependent protein catabolic process"/>
    <property type="evidence" value="ECO:0007669"/>
    <property type="project" value="TreeGrafter"/>
</dbReference>
<dbReference type="EMBL" id="LR743596">
    <property type="protein sequence ID" value="CAA2627112.1"/>
    <property type="molecule type" value="Genomic_DNA"/>
</dbReference>
<dbReference type="PANTHER" id="PTHR13318">
    <property type="entry name" value="PARTNER OF PAIRED, ISOFORM B-RELATED"/>
    <property type="match status" value="1"/>
</dbReference>
<dbReference type="InterPro" id="IPR006553">
    <property type="entry name" value="Leu-rich_rpt_Cys-con_subtyp"/>
</dbReference>
<proteinExistence type="predicted"/>
<dbReference type="AlphaFoldDB" id="A0A7I8JAE4"/>
<dbReference type="SUPFAM" id="SSF81383">
    <property type="entry name" value="F-box domain"/>
    <property type="match status" value="1"/>
</dbReference>
<dbReference type="GO" id="GO:0005634">
    <property type="term" value="C:nucleus"/>
    <property type="evidence" value="ECO:0007669"/>
    <property type="project" value="UniProtKB-SubCell"/>
</dbReference>
<evidence type="ECO:0000256" key="3">
    <source>
        <dbReference type="ARBA" id="ARBA00022745"/>
    </source>
</evidence>
<evidence type="ECO:0000256" key="4">
    <source>
        <dbReference type="ARBA" id="ARBA00022786"/>
    </source>
</evidence>
<comment type="subcellular location">
    <subcellularLocation>
        <location evidence="1">Nucleus</location>
    </subcellularLocation>
</comment>
<dbReference type="FunFam" id="3.80.10.10:FF:000473">
    <property type="entry name" value="EIN3-binding F-box protein 1"/>
    <property type="match status" value="1"/>
</dbReference>
<dbReference type="Pfam" id="PF25372">
    <property type="entry name" value="DUF7885"/>
    <property type="match status" value="2"/>
</dbReference>
<dbReference type="EMBL" id="CACRZD030000009">
    <property type="protein sequence ID" value="CAA6666402.1"/>
    <property type="molecule type" value="Genomic_DNA"/>
</dbReference>
<dbReference type="SMART" id="SM00367">
    <property type="entry name" value="LRR_CC"/>
    <property type="match status" value="14"/>
</dbReference>
<evidence type="ECO:0000256" key="1">
    <source>
        <dbReference type="ARBA" id="ARBA00004123"/>
    </source>
</evidence>
<feature type="domain" description="F-box/LRR-repeat protein 15-like leucin rich repeat" evidence="7">
    <location>
        <begin position="502"/>
        <end position="630"/>
    </location>
</feature>
<dbReference type="InterPro" id="IPR036047">
    <property type="entry name" value="F-box-like_dom_sf"/>
</dbReference>
<organism evidence="8">
    <name type="scientific">Spirodela intermedia</name>
    <name type="common">Intermediate duckweed</name>
    <dbReference type="NCBI Taxonomy" id="51605"/>
    <lineage>
        <taxon>Eukaryota</taxon>
        <taxon>Viridiplantae</taxon>
        <taxon>Streptophyta</taxon>
        <taxon>Embryophyta</taxon>
        <taxon>Tracheophyta</taxon>
        <taxon>Spermatophyta</taxon>
        <taxon>Magnoliopsida</taxon>
        <taxon>Liliopsida</taxon>
        <taxon>Araceae</taxon>
        <taxon>Lemnoideae</taxon>
        <taxon>Spirodela</taxon>
    </lineage>
</organism>
<keyword evidence="5" id="KW-0539">Nucleus</keyword>
<dbReference type="GO" id="GO:0010105">
    <property type="term" value="P:negative regulation of ethylene-activated signaling pathway"/>
    <property type="evidence" value="ECO:0007669"/>
    <property type="project" value="UniProtKB-ARBA"/>
</dbReference>
<evidence type="ECO:0000313" key="8">
    <source>
        <dbReference type="EMBL" id="CAA2627112.1"/>
    </source>
</evidence>
<dbReference type="GO" id="GO:0019005">
    <property type="term" value="C:SCF ubiquitin ligase complex"/>
    <property type="evidence" value="ECO:0007669"/>
    <property type="project" value="TreeGrafter"/>
</dbReference>
<evidence type="ECO:0000256" key="2">
    <source>
        <dbReference type="ARBA" id="ARBA00004906"/>
    </source>
</evidence>
<evidence type="ECO:0000259" key="7">
    <source>
        <dbReference type="Pfam" id="PF25372"/>
    </source>
</evidence>
<sequence length="637" mass="67690">MDSSRCVSLAHAGVYFPPHKRARPSPSSFSPEGWGNSGSQSEEVSIDSLPDECLFEILRRVEDKRERSLSACVSKRWLMLLSTIRSSDIPPSVACKLQKNLLPDLNESVVYQEHDEDLDLSEDDEMFHSRCLEGKEATDVRLLAMAVGTTCRGGISELLIRGCNASRPVTDIGLGAVARGSPSLRVLSLWNSPSITDEGLAQIADHCPLLEKLDLCRSTSISDKGLIAIANKCPKLSSLVIESCPKIGNEGLQAIGRCCQLLKSVSIVDLGLVADQGVASLVSSTSTSLQKMKLQHVNITDASLAVIGYYGKEISDLVFTGLPLISERGFWVMGSGRGLQKLRSFTVTSCGVTDVGLKAVAEGCPMLKKLHLRRCIYLSDAGLNAFVSAAGSLEALQLEECNRITLVGILGALLNCQAKLRSLELTSCMGVKDVADSSLVSIRSCLSLRSLRICHCPGFGDSSLALVGKLCPRLQHISLSGLVAVTDAGLLPVVEGCDLGLLKVSLSGCINVTDAAAFALVKQHGGTLQTLSLEGCRKVTDETLLAVADYCMVLENLDVSKCAISDDGVAALASAVGVLGLQVLSLSGCSKISSRSLQHLNKLGHMLAGLNLQLCNSISTHAIASLQKKMPQCDILS</sequence>
<evidence type="ECO:0000313" key="9">
    <source>
        <dbReference type="Proteomes" id="UP001189122"/>
    </source>
</evidence>
<name>A0A7I8JAE4_SPIIN</name>
<comment type="pathway">
    <text evidence="2">Protein modification; protein ubiquitination.</text>
</comment>
<dbReference type="Gene3D" id="3.80.10.10">
    <property type="entry name" value="Ribonuclease Inhibitor"/>
    <property type="match status" value="3"/>
</dbReference>
<dbReference type="CDD" id="cd22159">
    <property type="entry name" value="F-box_AtTIR1-like"/>
    <property type="match status" value="1"/>
</dbReference>
<evidence type="ECO:0000256" key="5">
    <source>
        <dbReference type="ARBA" id="ARBA00023242"/>
    </source>
</evidence>
<keyword evidence="3" id="KW-0936">Ethylene signaling pathway</keyword>
<dbReference type="GO" id="GO:0009873">
    <property type="term" value="P:ethylene-activated signaling pathway"/>
    <property type="evidence" value="ECO:0007669"/>
    <property type="project" value="UniProtKB-KW"/>
</dbReference>
<gene>
    <name evidence="8" type="ORF">SI7747_09012791</name>
</gene>
<reference evidence="8 9" key="1">
    <citation type="submission" date="2019-12" db="EMBL/GenBank/DDBJ databases">
        <authorList>
            <person name="Scholz U."/>
            <person name="Mascher M."/>
            <person name="Fiebig A."/>
        </authorList>
    </citation>
    <scope>NUCLEOTIDE SEQUENCE</scope>
</reference>
<dbReference type="FunFam" id="3.80.10.10:FF:000595">
    <property type="entry name" value="EIN3-binding F-box protein 1"/>
    <property type="match status" value="1"/>
</dbReference>
<dbReference type="Proteomes" id="UP001189122">
    <property type="component" value="Unassembled WGS sequence"/>
</dbReference>
<protein>
    <recommendedName>
        <fullName evidence="7">F-box/LRR-repeat protein 15-like leucin rich repeat domain-containing protein</fullName>
    </recommendedName>
</protein>
<dbReference type="FunFam" id="3.80.10.10:FF:000451">
    <property type="entry name" value="EIN3-binding F-box protein 1"/>
    <property type="match status" value="1"/>
</dbReference>
<keyword evidence="4" id="KW-0833">Ubl conjugation pathway</keyword>
<dbReference type="InterPro" id="IPR057207">
    <property type="entry name" value="FBXL15_LRR"/>
</dbReference>